<evidence type="ECO:0000313" key="2">
    <source>
        <dbReference type="EMBL" id="KKP44019.1"/>
    </source>
</evidence>
<proteinExistence type="predicted"/>
<gene>
    <name evidence="2" type="ORF">UR34_C0007G0011</name>
</gene>
<sequence>MKKVLIIVSSVIGILLLSIFLFFVYLKLRYDSWEKEFVSNQNSEYLISKDSEIDIKSKLAQFTLSYSDSEFLRLDVREVGILLFSTLQKYIGEEAELKYIYIEPADSKWIIYSNLGYKGAYIWVSLDLNKDSMQTAQLYSTNVSVGPFSIGNLSNVVESINKGIGEAVVTVNENGFVGRYLENIELLDDSVVIKGSRY</sequence>
<comment type="caution">
    <text evidence="2">The sequence shown here is derived from an EMBL/GenBank/DDBJ whole genome shotgun (WGS) entry which is preliminary data.</text>
</comment>
<dbReference type="EMBL" id="LBOV01000007">
    <property type="protein sequence ID" value="KKP44019.1"/>
    <property type="molecule type" value="Genomic_DNA"/>
</dbReference>
<dbReference type="PATRIC" id="fig|1619089.3.peg.340"/>
<feature type="transmembrane region" description="Helical" evidence="1">
    <location>
        <begin position="6"/>
        <end position="26"/>
    </location>
</feature>
<reference evidence="2 3" key="1">
    <citation type="journal article" date="2015" name="Nature">
        <title>rRNA introns, odd ribosomes, and small enigmatic genomes across a large radiation of phyla.</title>
        <authorList>
            <person name="Brown C.T."/>
            <person name="Hug L.A."/>
            <person name="Thomas B.C."/>
            <person name="Sharon I."/>
            <person name="Castelle C.J."/>
            <person name="Singh A."/>
            <person name="Wilkins M.J."/>
            <person name="Williams K.H."/>
            <person name="Banfield J.F."/>
        </authorList>
    </citation>
    <scope>NUCLEOTIDE SEQUENCE [LARGE SCALE GENOMIC DNA]</scope>
</reference>
<keyword evidence="1" id="KW-0472">Membrane</keyword>
<keyword evidence="1" id="KW-0812">Transmembrane</keyword>
<protein>
    <submittedName>
        <fullName evidence="2">Uncharacterized protein</fullName>
    </submittedName>
</protein>
<name>A0A0F9ZIT2_9BACT</name>
<evidence type="ECO:0000256" key="1">
    <source>
        <dbReference type="SAM" id="Phobius"/>
    </source>
</evidence>
<accession>A0A0F9ZIT2</accession>
<keyword evidence="1" id="KW-1133">Transmembrane helix</keyword>
<dbReference type="Proteomes" id="UP000034302">
    <property type="component" value="Unassembled WGS sequence"/>
</dbReference>
<evidence type="ECO:0000313" key="3">
    <source>
        <dbReference type="Proteomes" id="UP000034302"/>
    </source>
</evidence>
<organism evidence="2 3">
    <name type="scientific">candidate division WS6 bacterium GW2011_GWC1_33_20</name>
    <dbReference type="NCBI Taxonomy" id="1619089"/>
    <lineage>
        <taxon>Bacteria</taxon>
        <taxon>Candidatus Dojkabacteria</taxon>
    </lineage>
</organism>
<dbReference type="AlphaFoldDB" id="A0A0F9ZIT2"/>